<reference evidence="2" key="1">
    <citation type="submission" date="2020-07" db="EMBL/GenBank/DDBJ databases">
        <title>Multicomponent nature underlies the extraordinary mechanical properties of spider dragline silk.</title>
        <authorList>
            <person name="Kono N."/>
            <person name="Nakamura H."/>
            <person name="Mori M."/>
            <person name="Yoshida Y."/>
            <person name="Ohtoshi R."/>
            <person name="Malay A.D."/>
            <person name="Moran D.A.P."/>
            <person name="Tomita M."/>
            <person name="Numata K."/>
            <person name="Arakawa K."/>
        </authorList>
    </citation>
    <scope>NUCLEOTIDE SEQUENCE</scope>
</reference>
<sequence>MVWNRKVFVQVARQISSFAIRMHISELKLKRVVYKAKRISFMWLLAHIFMMIATVLLFNEKQREALRIFRAYTFNLVNSELLQQHKGLLLFVAGVMTFMWNFASMLFVSFHSIACLFLSSIIDTLNKKIGMTKLDEIRELFDILNYVDVMIRWVQGDFPTLQFRSVSASGYMGSGSGQRWTEVANVGPQHFLEKNPVHNGEVLVNHKD</sequence>
<gene>
    <name evidence="2" type="ORF">TNCT_665561</name>
</gene>
<dbReference type="AlphaFoldDB" id="A0A8X6JAH5"/>
<evidence type="ECO:0000313" key="3">
    <source>
        <dbReference type="Proteomes" id="UP000887116"/>
    </source>
</evidence>
<evidence type="ECO:0000256" key="1">
    <source>
        <dbReference type="SAM" id="Phobius"/>
    </source>
</evidence>
<keyword evidence="1" id="KW-0472">Membrane</keyword>
<dbReference type="EMBL" id="BMAO01005083">
    <property type="protein sequence ID" value="GFQ98955.1"/>
    <property type="molecule type" value="Genomic_DNA"/>
</dbReference>
<keyword evidence="1" id="KW-1133">Transmembrane helix</keyword>
<name>A0A8X6JAH5_TRICU</name>
<accession>A0A8X6JAH5</accession>
<feature type="transmembrane region" description="Helical" evidence="1">
    <location>
        <begin position="39"/>
        <end position="58"/>
    </location>
</feature>
<feature type="transmembrane region" description="Helical" evidence="1">
    <location>
        <begin position="88"/>
        <end position="118"/>
    </location>
</feature>
<comment type="caution">
    <text evidence="2">The sequence shown here is derived from an EMBL/GenBank/DDBJ whole genome shotgun (WGS) entry which is preliminary data.</text>
</comment>
<proteinExistence type="predicted"/>
<keyword evidence="3" id="KW-1185">Reference proteome</keyword>
<dbReference type="Proteomes" id="UP000887116">
    <property type="component" value="Unassembled WGS sequence"/>
</dbReference>
<protein>
    <submittedName>
        <fullName evidence="2">Uncharacterized protein</fullName>
    </submittedName>
</protein>
<dbReference type="OrthoDB" id="10408862at2759"/>
<evidence type="ECO:0000313" key="2">
    <source>
        <dbReference type="EMBL" id="GFQ98955.1"/>
    </source>
</evidence>
<organism evidence="2 3">
    <name type="scientific">Trichonephila clavata</name>
    <name type="common">Joro spider</name>
    <name type="synonym">Nephila clavata</name>
    <dbReference type="NCBI Taxonomy" id="2740835"/>
    <lineage>
        <taxon>Eukaryota</taxon>
        <taxon>Metazoa</taxon>
        <taxon>Ecdysozoa</taxon>
        <taxon>Arthropoda</taxon>
        <taxon>Chelicerata</taxon>
        <taxon>Arachnida</taxon>
        <taxon>Araneae</taxon>
        <taxon>Araneomorphae</taxon>
        <taxon>Entelegynae</taxon>
        <taxon>Araneoidea</taxon>
        <taxon>Nephilidae</taxon>
        <taxon>Trichonephila</taxon>
    </lineage>
</organism>
<keyword evidence="1" id="KW-0812">Transmembrane</keyword>